<sequence>MPPPPESAEAIILRRKVVLSFWAVFLFLGLPLWFQTTTIHRTPLPLSVFQTLDDELQGGYGIRSDDCPGILRVPVGVKESCLFDTTTGEISEQVKLLAGTEENQSVFSLQLSDRRECRTDCAIPKYSLDCIISDRTPLPKVKVSESDEIRVYIPSHVGSKAMIAKGLYDAFVGDILFFNKHHLGSIDRAALPDVESTMYRGAPYADAVHLSFTLLISLDTLSSYGEIEVLSPEFQSEWRGHVEKLLNILQSGELSRYLSSITFDTDVGFQYMTDSKQEWARLEEDVSPEKLSSLLDTWDLQPITLLNTNSKSSASKVLQFVYFLPPHSANTKSSLSFTVANWGGVVMAGDRPDLHSTMRTFEKQIDKLLSPVSFSLADGSWKSRKLLPHRHEFARIATIMNLRGAVETLSALSRLVSSLPEMAVPLTVRDLVDAAVKEWRSAVTYLHADIDGVAENRALRHAAAAARFARLAVFDKNMMLNMFVPFEHKIAVYLPLLGPVLVPLVAGLRRVIIESRKKKVSRKKKEQ</sequence>
<dbReference type="EMBL" id="MU970049">
    <property type="protein sequence ID" value="KAK9324496.1"/>
    <property type="molecule type" value="Genomic_DNA"/>
</dbReference>
<reference evidence="2" key="1">
    <citation type="journal article" date="2024" name="Front. Bioeng. Biotechnol.">
        <title>Genome-scale model development and genomic sequencing of the oleaginous clade Lipomyces.</title>
        <authorList>
            <person name="Czajka J.J."/>
            <person name="Han Y."/>
            <person name="Kim J."/>
            <person name="Mondo S.J."/>
            <person name="Hofstad B.A."/>
            <person name="Robles A."/>
            <person name="Haridas S."/>
            <person name="Riley R."/>
            <person name="LaButti K."/>
            <person name="Pangilinan J."/>
            <person name="Andreopoulos W."/>
            <person name="Lipzen A."/>
            <person name="Yan J."/>
            <person name="Wang M."/>
            <person name="Ng V."/>
            <person name="Grigoriev I.V."/>
            <person name="Spatafora J.W."/>
            <person name="Magnuson J.K."/>
            <person name="Baker S.E."/>
            <person name="Pomraning K.R."/>
        </authorList>
    </citation>
    <scope>NUCLEOTIDE SEQUENCE [LARGE SCALE GENOMIC DNA]</scope>
    <source>
        <strain evidence="2">CBS 10300</strain>
    </source>
</reference>
<accession>A0ACC3TU42</accession>
<proteinExistence type="predicted"/>
<evidence type="ECO:0000313" key="1">
    <source>
        <dbReference type="EMBL" id="KAK9324496.1"/>
    </source>
</evidence>
<organism evidence="1 2">
    <name type="scientific">Lipomyces orientalis</name>
    <dbReference type="NCBI Taxonomy" id="1233043"/>
    <lineage>
        <taxon>Eukaryota</taxon>
        <taxon>Fungi</taxon>
        <taxon>Dikarya</taxon>
        <taxon>Ascomycota</taxon>
        <taxon>Saccharomycotina</taxon>
        <taxon>Lipomycetes</taxon>
        <taxon>Lipomycetales</taxon>
        <taxon>Lipomycetaceae</taxon>
        <taxon>Lipomyces</taxon>
    </lineage>
</organism>
<dbReference type="Proteomes" id="UP001489719">
    <property type="component" value="Unassembled WGS sequence"/>
</dbReference>
<protein>
    <submittedName>
        <fullName evidence="1">Phosphatidylinositol-glycan biosynthesis class S protein</fullName>
    </submittedName>
</protein>
<comment type="caution">
    <text evidence="1">The sequence shown here is derived from an EMBL/GenBank/DDBJ whole genome shotgun (WGS) entry which is preliminary data.</text>
</comment>
<gene>
    <name evidence="1" type="ORF">V1517DRAFT_357866</name>
</gene>
<name>A0ACC3TU42_9ASCO</name>
<keyword evidence="2" id="KW-1185">Reference proteome</keyword>
<evidence type="ECO:0000313" key="2">
    <source>
        <dbReference type="Proteomes" id="UP001489719"/>
    </source>
</evidence>